<dbReference type="Proteomes" id="UP000663836">
    <property type="component" value="Unassembled WGS sequence"/>
</dbReference>
<organism evidence="1 2">
    <name type="scientific">Rotaria sordida</name>
    <dbReference type="NCBI Taxonomy" id="392033"/>
    <lineage>
        <taxon>Eukaryota</taxon>
        <taxon>Metazoa</taxon>
        <taxon>Spiralia</taxon>
        <taxon>Gnathifera</taxon>
        <taxon>Rotifera</taxon>
        <taxon>Eurotatoria</taxon>
        <taxon>Bdelloidea</taxon>
        <taxon>Philodinida</taxon>
        <taxon>Philodinidae</taxon>
        <taxon>Rotaria</taxon>
    </lineage>
</organism>
<dbReference type="EMBL" id="CAJOBD010065902">
    <property type="protein sequence ID" value="CAF4397413.1"/>
    <property type="molecule type" value="Genomic_DNA"/>
</dbReference>
<evidence type="ECO:0000313" key="1">
    <source>
        <dbReference type="EMBL" id="CAF4397413.1"/>
    </source>
</evidence>
<evidence type="ECO:0000313" key="2">
    <source>
        <dbReference type="Proteomes" id="UP000663836"/>
    </source>
</evidence>
<dbReference type="AlphaFoldDB" id="A0A820P0Y7"/>
<accession>A0A820P0Y7</accession>
<dbReference type="SUPFAM" id="SSF48452">
    <property type="entry name" value="TPR-like"/>
    <property type="match status" value="1"/>
</dbReference>
<gene>
    <name evidence="1" type="ORF">JBS370_LOCUS43346</name>
</gene>
<protein>
    <recommendedName>
        <fullName evidence="3">Tetratricopeptide repeat protein</fullName>
    </recommendedName>
</protein>
<proteinExistence type="predicted"/>
<dbReference type="InterPro" id="IPR011990">
    <property type="entry name" value="TPR-like_helical_dom_sf"/>
</dbReference>
<evidence type="ECO:0008006" key="3">
    <source>
        <dbReference type="Google" id="ProtNLM"/>
    </source>
</evidence>
<sequence>MTIATILLNEKYYKKAEEYYNEALSNLRQSTPIDHQPIAKCLTSLGRLQAIYKNFQPALPYLLEALTIYRQCSSLEHVNSADVCNIIALCYERLNQPAETLNYFN</sequence>
<reference evidence="1" key="1">
    <citation type="submission" date="2021-02" db="EMBL/GenBank/DDBJ databases">
        <authorList>
            <person name="Nowell W R."/>
        </authorList>
    </citation>
    <scope>NUCLEOTIDE SEQUENCE</scope>
</reference>
<name>A0A820P0Y7_9BILA</name>
<dbReference type="Gene3D" id="1.25.40.10">
    <property type="entry name" value="Tetratricopeptide repeat domain"/>
    <property type="match status" value="1"/>
</dbReference>
<comment type="caution">
    <text evidence="1">The sequence shown here is derived from an EMBL/GenBank/DDBJ whole genome shotgun (WGS) entry which is preliminary data.</text>
</comment>
<dbReference type="Pfam" id="PF13424">
    <property type="entry name" value="TPR_12"/>
    <property type="match status" value="1"/>
</dbReference>